<evidence type="ECO:0000313" key="2">
    <source>
        <dbReference type="EMBL" id="MFC5479370.1"/>
    </source>
</evidence>
<reference evidence="3" key="1">
    <citation type="journal article" date="2019" name="Int. J. Syst. Evol. Microbiol.">
        <title>The Global Catalogue of Microorganisms (GCM) 10K type strain sequencing project: providing services to taxonomists for standard genome sequencing and annotation.</title>
        <authorList>
            <consortium name="The Broad Institute Genomics Platform"/>
            <consortium name="The Broad Institute Genome Sequencing Center for Infectious Disease"/>
            <person name="Wu L."/>
            <person name="Ma J."/>
        </authorList>
    </citation>
    <scope>NUCLEOTIDE SEQUENCE [LARGE SCALE GENOMIC DNA]</scope>
    <source>
        <strain evidence="3">CCUG 43111</strain>
    </source>
</reference>
<dbReference type="PROSITE" id="PS51257">
    <property type="entry name" value="PROKAR_LIPOPROTEIN"/>
    <property type="match status" value="1"/>
</dbReference>
<gene>
    <name evidence="2" type="ORF">ACFPQ5_14325</name>
</gene>
<evidence type="ECO:0008006" key="4">
    <source>
        <dbReference type="Google" id="ProtNLM"/>
    </source>
</evidence>
<protein>
    <recommendedName>
        <fullName evidence="4">Outer membrane protein assembly factor BamE</fullName>
    </recommendedName>
</protein>
<dbReference type="Proteomes" id="UP001596101">
    <property type="component" value="Unassembled WGS sequence"/>
</dbReference>
<keyword evidence="1" id="KW-0732">Signal</keyword>
<comment type="caution">
    <text evidence="2">The sequence shown here is derived from an EMBL/GenBank/DDBJ whole genome shotgun (WGS) entry which is preliminary data.</text>
</comment>
<accession>A0ABW0MM78</accession>
<dbReference type="RefSeq" id="WP_379756739.1">
    <property type="nucleotide sequence ID" value="NZ_JBHSMR010000013.1"/>
</dbReference>
<feature type="chain" id="PRO_5046713930" description="Outer membrane protein assembly factor BamE" evidence="1">
    <location>
        <begin position="25"/>
        <end position="172"/>
    </location>
</feature>
<proteinExistence type="predicted"/>
<keyword evidence="3" id="KW-1185">Reference proteome</keyword>
<sequence length="172" mass="19043">MNKMIRTTSLCAALALSASLAGCAGPIFKETPRLGDPLAAVTTKLGQPTAAYPLPDGGQNLEYATAPFGQFTFMAHMGPDGRLLSYEQVLTGEKFATIKVDQANKGDVLRTIGRPAEISHVHLRNYEVWSYRYKEAGVWNSLMHVHFDQQGIVRQMMNGPDPMFDVRDRKGW</sequence>
<evidence type="ECO:0000313" key="3">
    <source>
        <dbReference type="Proteomes" id="UP001596101"/>
    </source>
</evidence>
<feature type="signal peptide" evidence="1">
    <location>
        <begin position="1"/>
        <end position="24"/>
    </location>
</feature>
<evidence type="ECO:0000256" key="1">
    <source>
        <dbReference type="SAM" id="SignalP"/>
    </source>
</evidence>
<name>A0ABW0MM78_9BURK</name>
<organism evidence="2 3">
    <name type="scientific">Massilia suwonensis</name>
    <dbReference type="NCBI Taxonomy" id="648895"/>
    <lineage>
        <taxon>Bacteria</taxon>
        <taxon>Pseudomonadati</taxon>
        <taxon>Pseudomonadota</taxon>
        <taxon>Betaproteobacteria</taxon>
        <taxon>Burkholderiales</taxon>
        <taxon>Oxalobacteraceae</taxon>
        <taxon>Telluria group</taxon>
        <taxon>Massilia</taxon>
    </lineage>
</organism>
<dbReference type="EMBL" id="JBHSMR010000013">
    <property type="protein sequence ID" value="MFC5479370.1"/>
    <property type="molecule type" value="Genomic_DNA"/>
</dbReference>